<feature type="domain" description="Peptidase M24" evidence="1">
    <location>
        <begin position="136"/>
        <end position="335"/>
    </location>
</feature>
<dbReference type="EC" id="3.4.-.-" evidence="3"/>
<dbReference type="EMBL" id="SJPO01000015">
    <property type="protein sequence ID" value="TWT66738.1"/>
    <property type="molecule type" value="Genomic_DNA"/>
</dbReference>
<dbReference type="Gene3D" id="3.40.350.10">
    <property type="entry name" value="Creatinase/prolidase N-terminal domain"/>
    <property type="match status" value="1"/>
</dbReference>
<evidence type="ECO:0000313" key="4">
    <source>
        <dbReference type="Proteomes" id="UP000318478"/>
    </source>
</evidence>
<sequence length="349" mass="38194">MKQLGVGLVVLSRPASVQWLTGAYVGPLFPVLAAINSDGHVTLVLPSRKEKIPVAADEVHGYAEKLLSTMRDGSDQVVATVATLFDHLHPASGRVACEFSVASHHLTKSWSDDWLDFDSVLFGLRRQKDADELQMLARANEANAAMYTAAREIVQPGVTELDVYNQLQAVAVSTLGEPLTYFGQDFQSCSRGGAPRDRKCEAGELYILDLGVGFRGYYSDNARTLAVGGQPTDDQQRAWEMVSEVFSLVEATVAPGVSCKALFEQAQQLLADAAPWVFNHHLGHGVGLAPHEGPHLNPNWDDTFRSGEFFTVEPGLYHEDLRAGLRLEQNYLVTDSGVELLTDWPLEMA</sequence>
<keyword evidence="3" id="KW-0378">Hydrolase</keyword>
<dbReference type="AlphaFoldDB" id="A0A5C5XVM3"/>
<dbReference type="SUPFAM" id="SSF53092">
    <property type="entry name" value="Creatinase/prolidase N-terminal domain"/>
    <property type="match status" value="1"/>
</dbReference>
<comment type="caution">
    <text evidence="3">The sequence shown here is derived from an EMBL/GenBank/DDBJ whole genome shotgun (WGS) entry which is preliminary data.</text>
</comment>
<dbReference type="InterPro" id="IPR000994">
    <property type="entry name" value="Pept_M24"/>
</dbReference>
<reference evidence="3 4" key="1">
    <citation type="submission" date="2019-02" db="EMBL/GenBank/DDBJ databases">
        <title>Deep-cultivation of Planctomycetes and their phenomic and genomic characterization uncovers novel biology.</title>
        <authorList>
            <person name="Wiegand S."/>
            <person name="Jogler M."/>
            <person name="Boedeker C."/>
            <person name="Pinto D."/>
            <person name="Vollmers J."/>
            <person name="Rivas-Marin E."/>
            <person name="Kohn T."/>
            <person name="Peeters S.H."/>
            <person name="Heuer A."/>
            <person name="Rast P."/>
            <person name="Oberbeckmann S."/>
            <person name="Bunk B."/>
            <person name="Jeske O."/>
            <person name="Meyerdierks A."/>
            <person name="Storesund J.E."/>
            <person name="Kallscheuer N."/>
            <person name="Luecker S."/>
            <person name="Lage O.M."/>
            <person name="Pohl T."/>
            <person name="Merkel B.J."/>
            <person name="Hornburger P."/>
            <person name="Mueller R.-W."/>
            <person name="Bruemmer F."/>
            <person name="Labrenz M."/>
            <person name="Spormann A.M."/>
            <person name="Op Den Camp H."/>
            <person name="Overmann J."/>
            <person name="Amann R."/>
            <person name="Jetten M.S.M."/>
            <person name="Mascher T."/>
            <person name="Medema M.H."/>
            <person name="Devos D.P."/>
            <person name="Kaster A.-K."/>
            <person name="Ovreas L."/>
            <person name="Rohde M."/>
            <person name="Galperin M.Y."/>
            <person name="Jogler C."/>
        </authorList>
    </citation>
    <scope>NUCLEOTIDE SEQUENCE [LARGE SCALE GENOMIC DNA]</scope>
    <source>
        <strain evidence="3 4">Pla123a</strain>
    </source>
</reference>
<dbReference type="Pfam" id="PF00557">
    <property type="entry name" value="Peptidase_M24"/>
    <property type="match status" value="1"/>
</dbReference>
<dbReference type="SUPFAM" id="SSF55920">
    <property type="entry name" value="Creatinase/aminopeptidase"/>
    <property type="match status" value="1"/>
</dbReference>
<evidence type="ECO:0000313" key="3">
    <source>
        <dbReference type="EMBL" id="TWT66738.1"/>
    </source>
</evidence>
<dbReference type="InterPro" id="IPR050659">
    <property type="entry name" value="Peptidase_M24B"/>
</dbReference>
<accession>A0A5C5XVM3</accession>
<dbReference type="Gene3D" id="3.90.230.10">
    <property type="entry name" value="Creatinase/methionine aminopeptidase superfamily"/>
    <property type="match status" value="1"/>
</dbReference>
<gene>
    <name evidence="3" type="ORF">Pla123a_46260</name>
</gene>
<dbReference type="InterPro" id="IPR000587">
    <property type="entry name" value="Creatinase_N"/>
</dbReference>
<evidence type="ECO:0000259" key="2">
    <source>
        <dbReference type="Pfam" id="PF01321"/>
    </source>
</evidence>
<dbReference type="InterPro" id="IPR029149">
    <property type="entry name" value="Creatin/AminoP/Spt16_N"/>
</dbReference>
<feature type="domain" description="Creatinase N-terminal" evidence="2">
    <location>
        <begin position="1"/>
        <end position="111"/>
    </location>
</feature>
<evidence type="ECO:0000259" key="1">
    <source>
        <dbReference type="Pfam" id="PF00557"/>
    </source>
</evidence>
<dbReference type="PANTHER" id="PTHR46112:SF2">
    <property type="entry name" value="XAA-PRO AMINOPEPTIDASE P-RELATED"/>
    <property type="match status" value="1"/>
</dbReference>
<dbReference type="CDD" id="cd01066">
    <property type="entry name" value="APP_MetAP"/>
    <property type="match status" value="1"/>
</dbReference>
<organism evidence="3 4">
    <name type="scientific">Posidoniimonas polymericola</name>
    <dbReference type="NCBI Taxonomy" id="2528002"/>
    <lineage>
        <taxon>Bacteria</taxon>
        <taxon>Pseudomonadati</taxon>
        <taxon>Planctomycetota</taxon>
        <taxon>Planctomycetia</taxon>
        <taxon>Pirellulales</taxon>
        <taxon>Lacipirellulaceae</taxon>
        <taxon>Posidoniimonas</taxon>
    </lineage>
</organism>
<dbReference type="Proteomes" id="UP000318478">
    <property type="component" value="Unassembled WGS sequence"/>
</dbReference>
<keyword evidence="4" id="KW-1185">Reference proteome</keyword>
<dbReference type="Pfam" id="PF01321">
    <property type="entry name" value="Creatinase_N"/>
    <property type="match status" value="1"/>
</dbReference>
<dbReference type="InterPro" id="IPR036005">
    <property type="entry name" value="Creatinase/aminopeptidase-like"/>
</dbReference>
<name>A0A5C5XVM3_9BACT</name>
<proteinExistence type="predicted"/>
<protein>
    <submittedName>
        <fullName evidence="3">Putative peptidase</fullName>
        <ecNumber evidence="3">3.4.-.-</ecNumber>
    </submittedName>
</protein>
<dbReference type="GO" id="GO:0016787">
    <property type="term" value="F:hydrolase activity"/>
    <property type="evidence" value="ECO:0007669"/>
    <property type="project" value="UniProtKB-KW"/>
</dbReference>
<dbReference type="PANTHER" id="PTHR46112">
    <property type="entry name" value="AMINOPEPTIDASE"/>
    <property type="match status" value="1"/>
</dbReference>